<evidence type="ECO:0000313" key="1">
    <source>
        <dbReference type="EMBL" id="AXQ69489.1"/>
    </source>
</evidence>
<accession>A0A385EFN7</accession>
<sequence>MIEIAHYRHPAQSTRWETDFYVFARVEFPSSQGKPIFEEVVWGADFARTGWRKVNAEGVSPVGFQRREDADKDVMSDRARWFNGQELTAVHDLRFLKRTVVTATYYEDVQ</sequence>
<protein>
    <submittedName>
        <fullName evidence="1">Uncharacterized protein</fullName>
    </submittedName>
</protein>
<proteinExistence type="predicted"/>
<dbReference type="Proteomes" id="UP000259421">
    <property type="component" value="Segment"/>
</dbReference>
<name>A0A385EFN7_9CAUD</name>
<organism evidence="1 2">
    <name type="scientific">Caulobacter phage CcrBL9</name>
    <dbReference type="NCBI Taxonomy" id="2283270"/>
    <lineage>
        <taxon>Viruses</taxon>
        <taxon>Duplodnaviria</taxon>
        <taxon>Heunggongvirae</taxon>
        <taxon>Uroviricota</taxon>
        <taxon>Caudoviricetes</taxon>
        <taxon>Jeanschmidtviridae</taxon>
        <taxon>Bertelyvirus</taxon>
        <taxon>Bertelyvirus BL9</taxon>
    </lineage>
</organism>
<reference evidence="2" key="1">
    <citation type="submission" date="2018-07" db="EMBL/GenBank/DDBJ databases">
        <title>Giant CbK-like Caulobacter bacteriophages have genetically divergent genomes.</title>
        <authorList>
            <person name="Wilson K.M."/>
            <person name="Ely B."/>
        </authorList>
    </citation>
    <scope>NUCLEOTIDE SEQUENCE [LARGE SCALE GENOMIC DNA]</scope>
</reference>
<evidence type="ECO:0000313" key="2">
    <source>
        <dbReference type="Proteomes" id="UP000259421"/>
    </source>
</evidence>
<dbReference type="EMBL" id="MH588546">
    <property type="protein sequence ID" value="AXQ69489.1"/>
    <property type="molecule type" value="Genomic_DNA"/>
</dbReference>
<reference evidence="1 2" key="2">
    <citation type="submission" date="2018-09" db="EMBL/GenBank/DDBJ databases">
        <title>Giant CbK-like Caulobacter bacteriophages have genetically divergent genomes.</title>
        <authorList>
            <person name="Wilson K."/>
            <person name="Ely B."/>
        </authorList>
    </citation>
    <scope>NUCLEOTIDE SEQUENCE [LARGE SCALE GENOMIC DNA]</scope>
</reference>
<keyword evidence="2" id="KW-1185">Reference proteome</keyword>
<gene>
    <name evidence="1" type="ORF">CcrBL9_gp465</name>
</gene>